<evidence type="ECO:0000256" key="11">
    <source>
        <dbReference type="RuleBase" id="RU363000"/>
    </source>
</evidence>
<keyword evidence="4 11" id="KW-0812">Transmembrane</keyword>
<dbReference type="EMBL" id="JMSN01000094">
    <property type="protein sequence ID" value="KDN40155.1"/>
    <property type="molecule type" value="Genomic_DNA"/>
</dbReference>
<gene>
    <name evidence="13" type="ORF">K437DRAFT_258737</name>
</gene>
<accession>A0A066VNI6</accession>
<comment type="subunit">
    <text evidence="11">Component of the mitochondrial contact site and cristae organizing system (MICOS) complex.</text>
</comment>
<evidence type="ECO:0000256" key="10">
    <source>
        <dbReference type="ARBA" id="ARBA00025571"/>
    </source>
</evidence>
<feature type="region of interest" description="Disordered" evidence="12">
    <location>
        <begin position="1"/>
        <end position="25"/>
    </location>
</feature>
<evidence type="ECO:0000256" key="7">
    <source>
        <dbReference type="ARBA" id="ARBA00023054"/>
    </source>
</evidence>
<dbReference type="GO" id="GO:0061617">
    <property type="term" value="C:MICOS complex"/>
    <property type="evidence" value="ECO:0007669"/>
    <property type="project" value="TreeGrafter"/>
</dbReference>
<evidence type="ECO:0000256" key="2">
    <source>
        <dbReference type="ARBA" id="ARBA00010877"/>
    </source>
</evidence>
<dbReference type="GO" id="GO:0042407">
    <property type="term" value="P:cristae formation"/>
    <property type="evidence" value="ECO:0007669"/>
    <property type="project" value="TreeGrafter"/>
</dbReference>
<dbReference type="Proteomes" id="UP000027361">
    <property type="component" value="Unassembled WGS sequence"/>
</dbReference>
<evidence type="ECO:0000256" key="5">
    <source>
        <dbReference type="ARBA" id="ARBA00022792"/>
    </source>
</evidence>
<dbReference type="HOGENOM" id="CLU_008024_1_1_1"/>
<evidence type="ECO:0000256" key="4">
    <source>
        <dbReference type="ARBA" id="ARBA00022692"/>
    </source>
</evidence>
<evidence type="ECO:0000256" key="9">
    <source>
        <dbReference type="ARBA" id="ARBA00023136"/>
    </source>
</evidence>
<protein>
    <recommendedName>
        <fullName evidence="3 11">MICOS complex subunit MIC60</fullName>
    </recommendedName>
    <alternativeName>
        <fullName evidence="11">Mitofilin</fullName>
    </alternativeName>
</protein>
<dbReference type="OMA" id="RESDWQK"/>
<evidence type="ECO:0000313" key="13">
    <source>
        <dbReference type="EMBL" id="KDN40155.1"/>
    </source>
</evidence>
<dbReference type="GeneID" id="25265064"/>
<dbReference type="InterPro" id="IPR019133">
    <property type="entry name" value="MIC60"/>
</dbReference>
<comment type="function">
    <text evidence="10">Component of the MICOS complex, a large protein complex of the mitochondrial inner membrane that plays crucial roles in the maintenance of crista junctions, inner membrane architecture, and formation of contact sites to the outer membrane. Plays a role in keeping cristae membranes connected to the inner boundary membrane. Also promotes protein import via the mitochondrial intermembrane space assembly (MIA) pathway.</text>
</comment>
<proteinExistence type="inferred from homology"/>
<evidence type="ECO:0000256" key="3">
    <source>
        <dbReference type="ARBA" id="ARBA00018116"/>
    </source>
</evidence>
<evidence type="ECO:0000256" key="6">
    <source>
        <dbReference type="ARBA" id="ARBA00022989"/>
    </source>
</evidence>
<dbReference type="PANTHER" id="PTHR15415">
    <property type="entry name" value="MITOFILIN"/>
    <property type="match status" value="1"/>
</dbReference>
<evidence type="ECO:0000256" key="1">
    <source>
        <dbReference type="ARBA" id="ARBA00004434"/>
    </source>
</evidence>
<feature type="transmembrane region" description="Helical" evidence="11">
    <location>
        <begin position="34"/>
        <end position="53"/>
    </location>
</feature>
<keyword evidence="5 11" id="KW-0999">Mitochondrion inner membrane</keyword>
<sequence length="710" mass="77238">MTIRRHASDIPPSRTGNYTGGEPTTRRRSFGRRFLLYATFSTLFFYGGSVALATRSDRYAGFFTESVPLGEKIMDFVDQYDLEDVSVTEAAGKAASIGKAVYSSLSGAASRTFSGDSSSTGGQGEKDVRTLLAEARDKAAREARKAKLEVQSASKDAQEKGQELYQSAKQRSEQLVEQAKQAAQRAEDEVRAKAQELVGGAKDAKAGALRETRGLAGGVKVFFGNQPNTEEGNPKPIGNLTGGKSSDQVAAPTKPWSEPLPLQHEPPAGYIAPRSDRPLSASNESKAALRPDPGAPQLPLLAPAISKLASSSSEPVIAQLASTIDDLAQFIKDAPATSSFQAKEVLNLARADLEKLTDRLDAIKEQEAARVDAALKQQQSKYEAELSRASERANQDLTKKDEEWHKNFEVESTKQVKEYQTKLQAELATQSELINERLREEVIAQGIELQRRWMRDIKARVEQERGGRLARLAELATQVKHLENVTRENGKEMESSSRLNTLMASIRALQTVINSPGLVQDGCASDDGGEDEAILLAGKQPFRDSLRRLKANASATDSPIISSVLSYLDQSPIPDEGVDSFITLSTWFQDKVSPAVLRTALLPENAGVLAHATSALLAPLLFKKRASASSGSAPVIGEKQQQDVPSILARAEYLLQREDLDGAAREVNQLQGWGKILAQDWLRAARNRLEVSQALEAVKSETRYLSLLNA</sequence>
<dbReference type="PANTHER" id="PTHR15415:SF7">
    <property type="entry name" value="MICOS COMPLEX SUBUNIT MIC60"/>
    <property type="match status" value="1"/>
</dbReference>
<dbReference type="Pfam" id="PF09731">
    <property type="entry name" value="Mitofilin"/>
    <property type="match status" value="1"/>
</dbReference>
<keyword evidence="9 11" id="KW-0472">Membrane</keyword>
<dbReference type="STRING" id="1037660.A0A066VNI6"/>
<comment type="similarity">
    <text evidence="2 11">Belongs to the MICOS complex subunit Mic60 family.</text>
</comment>
<dbReference type="CDD" id="cd06503">
    <property type="entry name" value="ATP-synt_Fo_b"/>
    <property type="match status" value="1"/>
</dbReference>
<dbReference type="InParanoid" id="A0A066VNI6"/>
<evidence type="ECO:0000313" key="14">
    <source>
        <dbReference type="Proteomes" id="UP000027361"/>
    </source>
</evidence>
<comment type="caution">
    <text evidence="13">The sequence shown here is derived from an EMBL/GenBank/DDBJ whole genome shotgun (WGS) entry which is preliminary data.</text>
</comment>
<dbReference type="RefSeq" id="XP_013241292.1">
    <property type="nucleotide sequence ID" value="XM_013385838.1"/>
</dbReference>
<comment type="subcellular location">
    <subcellularLocation>
        <location evidence="1 11">Mitochondrion inner membrane</location>
        <topology evidence="1 11">Single-pass membrane protein</topology>
    </subcellularLocation>
</comment>
<feature type="region of interest" description="Disordered" evidence="12">
    <location>
        <begin position="144"/>
        <end position="170"/>
    </location>
</feature>
<evidence type="ECO:0000256" key="8">
    <source>
        <dbReference type="ARBA" id="ARBA00023128"/>
    </source>
</evidence>
<keyword evidence="8 11" id="KW-0496">Mitochondrion</keyword>
<dbReference type="OrthoDB" id="10261039at2759"/>
<organism evidence="13 14">
    <name type="scientific">Tilletiaria anomala (strain ATCC 24038 / CBS 436.72 / UBC 951)</name>
    <dbReference type="NCBI Taxonomy" id="1037660"/>
    <lineage>
        <taxon>Eukaryota</taxon>
        <taxon>Fungi</taxon>
        <taxon>Dikarya</taxon>
        <taxon>Basidiomycota</taxon>
        <taxon>Ustilaginomycotina</taxon>
        <taxon>Exobasidiomycetes</taxon>
        <taxon>Georgefischeriales</taxon>
        <taxon>Tilletiariaceae</taxon>
        <taxon>Tilletiaria</taxon>
    </lineage>
</organism>
<keyword evidence="14" id="KW-1185">Reference proteome</keyword>
<name>A0A066VNI6_TILAU</name>
<keyword evidence="7" id="KW-0175">Coiled coil</keyword>
<evidence type="ECO:0000256" key="12">
    <source>
        <dbReference type="SAM" id="MobiDB-lite"/>
    </source>
</evidence>
<feature type="region of interest" description="Disordered" evidence="12">
    <location>
        <begin position="224"/>
        <end position="297"/>
    </location>
</feature>
<reference evidence="13 14" key="1">
    <citation type="submission" date="2014-05" db="EMBL/GenBank/DDBJ databases">
        <title>Draft genome sequence of a rare smut relative, Tilletiaria anomala UBC 951.</title>
        <authorList>
            <consortium name="DOE Joint Genome Institute"/>
            <person name="Toome M."/>
            <person name="Kuo A."/>
            <person name="Henrissat B."/>
            <person name="Lipzen A."/>
            <person name="Tritt A."/>
            <person name="Yoshinaga Y."/>
            <person name="Zane M."/>
            <person name="Barry K."/>
            <person name="Grigoriev I.V."/>
            <person name="Spatafora J.W."/>
            <person name="Aimea M.C."/>
        </authorList>
    </citation>
    <scope>NUCLEOTIDE SEQUENCE [LARGE SCALE GENOMIC DNA]</scope>
    <source>
        <strain evidence="13 14">UBC 951</strain>
    </source>
</reference>
<keyword evidence="6 11" id="KW-1133">Transmembrane helix</keyword>
<dbReference type="AlphaFoldDB" id="A0A066VNI6"/>